<dbReference type="GO" id="GO:0048046">
    <property type="term" value="C:apoplast"/>
    <property type="evidence" value="ECO:0007669"/>
    <property type="project" value="UniProtKB-SubCell"/>
</dbReference>
<evidence type="ECO:0000256" key="4">
    <source>
        <dbReference type="RuleBase" id="RU363099"/>
    </source>
</evidence>
<keyword evidence="6" id="KW-1185">Reference proteome</keyword>
<dbReference type="EMBL" id="KI392588">
    <property type="protein sequence ID" value="ERN13406.1"/>
    <property type="molecule type" value="Genomic_DNA"/>
</dbReference>
<dbReference type="PANTHER" id="PTHR21495">
    <property type="entry name" value="NUCLEOPORIN-RELATED"/>
    <property type="match status" value="1"/>
</dbReference>
<proteinExistence type="inferred from homology"/>
<dbReference type="GO" id="GO:0009699">
    <property type="term" value="P:phenylpropanoid biosynthetic process"/>
    <property type="evidence" value="ECO:0007669"/>
    <property type="project" value="UniProtKB-ARBA"/>
</dbReference>
<organism evidence="5 6">
    <name type="scientific">Amborella trichopoda</name>
    <dbReference type="NCBI Taxonomy" id="13333"/>
    <lineage>
        <taxon>Eukaryota</taxon>
        <taxon>Viridiplantae</taxon>
        <taxon>Streptophyta</taxon>
        <taxon>Embryophyta</taxon>
        <taxon>Tracheophyta</taxon>
        <taxon>Spermatophyta</taxon>
        <taxon>Magnoliopsida</taxon>
        <taxon>Amborellales</taxon>
        <taxon>Amborellaceae</taxon>
        <taxon>Amborella</taxon>
    </lineage>
</organism>
<dbReference type="Pfam" id="PF03018">
    <property type="entry name" value="Dirigent"/>
    <property type="match status" value="1"/>
</dbReference>
<comment type="function">
    <text evidence="4">Dirigent proteins impart stereoselectivity on the phenoxy radical-coupling reaction, yielding optically active lignans from two molecules of coniferyl alcohol in the biosynthesis of lignans, flavonolignans, and alkaloids and thus plays a central role in plant secondary metabolism.</text>
</comment>
<dbReference type="InterPro" id="IPR004265">
    <property type="entry name" value="Dirigent"/>
</dbReference>
<evidence type="ECO:0000313" key="5">
    <source>
        <dbReference type="EMBL" id="ERN13406.1"/>
    </source>
</evidence>
<evidence type="ECO:0000256" key="2">
    <source>
        <dbReference type="ARBA" id="ARBA00011738"/>
    </source>
</evidence>
<dbReference type="HOGENOM" id="CLU_087111_5_1_1"/>
<evidence type="ECO:0000313" key="6">
    <source>
        <dbReference type="Proteomes" id="UP000017836"/>
    </source>
</evidence>
<dbReference type="InterPro" id="IPR044859">
    <property type="entry name" value="Allene_oxi_cyc_Dirigent"/>
</dbReference>
<dbReference type="Gene3D" id="2.40.480.10">
    <property type="entry name" value="Allene oxide cyclase-like"/>
    <property type="match status" value="1"/>
</dbReference>
<dbReference type="Gramene" id="ERN13406">
    <property type="protein sequence ID" value="ERN13406"/>
    <property type="gene ID" value="AMTR_s00041p00179230"/>
</dbReference>
<dbReference type="AlphaFoldDB" id="W1PZC2"/>
<reference evidence="6" key="1">
    <citation type="journal article" date="2013" name="Science">
        <title>The Amborella genome and the evolution of flowering plants.</title>
        <authorList>
            <consortium name="Amborella Genome Project"/>
        </authorList>
    </citation>
    <scope>NUCLEOTIDE SEQUENCE [LARGE SCALE GENOMIC DNA]</scope>
</reference>
<evidence type="ECO:0000256" key="1">
    <source>
        <dbReference type="ARBA" id="ARBA00010746"/>
    </source>
</evidence>
<comment type="similarity">
    <text evidence="1 4">Belongs to the plant dirigent protein family.</text>
</comment>
<comment type="subcellular location">
    <subcellularLocation>
        <location evidence="4">Secreted</location>
        <location evidence="4">Extracellular space</location>
        <location evidence="4">Apoplast</location>
    </subcellularLocation>
</comment>
<gene>
    <name evidence="5" type="ORF">AMTR_s00041p00179230</name>
</gene>
<accession>W1PZC2</accession>
<protein>
    <recommendedName>
        <fullName evidence="4">Dirigent protein</fullName>
    </recommendedName>
</protein>
<sequence>MAKANTTNASPTLLGEVVVIYDPLTDGPELLSKMASTLTVMGRNLVPLKVRELSIIGGTGAFHRARGYGLKQTYSIATATLNAIEHYNVTVIHY</sequence>
<name>W1PZC2_AMBTC</name>
<dbReference type="Proteomes" id="UP000017836">
    <property type="component" value="Unassembled WGS sequence"/>
</dbReference>
<comment type="subunit">
    <text evidence="2 4">Homodimer.</text>
</comment>
<keyword evidence="4" id="KW-0052">Apoplast</keyword>
<keyword evidence="3 4" id="KW-0964">Secreted</keyword>
<evidence type="ECO:0000256" key="3">
    <source>
        <dbReference type="ARBA" id="ARBA00022525"/>
    </source>
</evidence>